<gene>
    <name evidence="2" type="ORF">S01H1_30544</name>
</gene>
<evidence type="ECO:0000259" key="1">
    <source>
        <dbReference type="Pfam" id="PF04233"/>
    </source>
</evidence>
<organism evidence="2">
    <name type="scientific">marine sediment metagenome</name>
    <dbReference type="NCBI Taxonomy" id="412755"/>
    <lineage>
        <taxon>unclassified sequences</taxon>
        <taxon>metagenomes</taxon>
        <taxon>ecological metagenomes</taxon>
    </lineage>
</organism>
<reference evidence="2" key="1">
    <citation type="journal article" date="2014" name="Front. Microbiol.">
        <title>High frequency of phylogenetically diverse reductive dehalogenase-homologous genes in deep subseafloor sedimentary metagenomes.</title>
        <authorList>
            <person name="Kawai M."/>
            <person name="Futagami T."/>
            <person name="Toyoda A."/>
            <person name="Takaki Y."/>
            <person name="Nishi S."/>
            <person name="Hori S."/>
            <person name="Arai W."/>
            <person name="Tsubouchi T."/>
            <person name="Morono Y."/>
            <person name="Uchiyama I."/>
            <person name="Ito T."/>
            <person name="Fujiyama A."/>
            <person name="Inagaki F."/>
            <person name="Takami H."/>
        </authorList>
    </citation>
    <scope>NUCLEOTIDE SEQUENCE</scope>
    <source>
        <strain evidence="2">Expedition CK06-06</strain>
    </source>
</reference>
<comment type="caution">
    <text evidence="2">The sequence shown here is derived from an EMBL/GenBank/DDBJ whole genome shotgun (WGS) entry which is preliminary data.</text>
</comment>
<proteinExistence type="predicted"/>
<feature type="domain" description="Phage head morphogenesis" evidence="1">
    <location>
        <begin position="4"/>
        <end position="59"/>
    </location>
</feature>
<feature type="non-terminal residue" evidence="2">
    <location>
        <position position="1"/>
    </location>
</feature>
<accession>X0TCM2</accession>
<dbReference type="AlphaFoldDB" id="X0TCM2"/>
<dbReference type="NCBIfam" id="TIGR01641">
    <property type="entry name" value="phageSPP1_gp7"/>
    <property type="match status" value="1"/>
</dbReference>
<evidence type="ECO:0000313" key="2">
    <source>
        <dbReference type="EMBL" id="GAF85937.1"/>
    </source>
</evidence>
<protein>
    <recommendedName>
        <fullName evidence="1">Phage head morphogenesis domain-containing protein</fullName>
    </recommendedName>
</protein>
<dbReference type="EMBL" id="BARS01018805">
    <property type="protein sequence ID" value="GAF85937.1"/>
    <property type="molecule type" value="Genomic_DNA"/>
</dbReference>
<name>X0TCM2_9ZZZZ</name>
<dbReference type="InterPro" id="IPR006528">
    <property type="entry name" value="Phage_head_morphogenesis_dom"/>
</dbReference>
<dbReference type="Pfam" id="PF04233">
    <property type="entry name" value="Phage_Mu_F"/>
    <property type="match status" value="1"/>
</dbReference>
<sequence length="66" mass="7405">GSYQAYKQSGVVERKQWLATMDDRVRDEHAAMNGEKVGLDESFSNGLMFPGEPNCRCTVLPVIEKD</sequence>